<name>A0AAP2E524_9BACT</name>
<feature type="non-terminal residue" evidence="3">
    <location>
        <position position="79"/>
    </location>
</feature>
<dbReference type="InterPro" id="IPR027417">
    <property type="entry name" value="P-loop_NTPase"/>
</dbReference>
<dbReference type="Proteomes" id="UP001319080">
    <property type="component" value="Unassembled WGS sequence"/>
</dbReference>
<keyword evidence="4" id="KW-1185">Reference proteome</keyword>
<gene>
    <name evidence="3" type="ORF">KK062_29790</name>
</gene>
<dbReference type="Gene3D" id="3.40.50.300">
    <property type="entry name" value="P-loop containing nucleotide triphosphate hydrolases"/>
    <property type="match status" value="1"/>
</dbReference>
<dbReference type="EMBL" id="JAHESE010000077">
    <property type="protein sequence ID" value="MBT1712464.1"/>
    <property type="molecule type" value="Genomic_DNA"/>
</dbReference>
<dbReference type="Pfam" id="PF20703">
    <property type="entry name" value="nSTAND1"/>
    <property type="match status" value="1"/>
</dbReference>
<dbReference type="RefSeq" id="WP_254088026.1">
    <property type="nucleotide sequence ID" value="NZ_JAHESE010000077.1"/>
</dbReference>
<feature type="compositionally biased region" description="Basic and acidic residues" evidence="1">
    <location>
        <begin position="1"/>
        <end position="10"/>
    </location>
</feature>
<proteinExistence type="predicted"/>
<dbReference type="AlphaFoldDB" id="A0AAP2E524"/>
<sequence>MSNRPLHNEDPDLASDPGVVSDLRMRAENPFPGLRPFSLEDCHLFFGREGQINEILQQLAQNRFVTVMGYSGSGKSSLM</sequence>
<reference evidence="3 4" key="1">
    <citation type="submission" date="2021-05" db="EMBL/GenBank/DDBJ databases">
        <title>A Polyphasic approach of four new species of the genus Ohtaekwangia: Ohtaekwangia histidinii sp. nov., Ohtaekwangia cretensis sp. nov., Ohtaekwangia indiensis sp. nov., Ohtaekwangia reichenbachii sp. nov. from diverse environment.</title>
        <authorList>
            <person name="Octaviana S."/>
        </authorList>
    </citation>
    <scope>NUCLEOTIDE SEQUENCE [LARGE SCALE GENOMIC DNA]</scope>
    <source>
        <strain evidence="3 4">PWU5</strain>
    </source>
</reference>
<evidence type="ECO:0000259" key="2">
    <source>
        <dbReference type="Pfam" id="PF20703"/>
    </source>
</evidence>
<evidence type="ECO:0000313" key="3">
    <source>
        <dbReference type="EMBL" id="MBT1712464.1"/>
    </source>
</evidence>
<evidence type="ECO:0000313" key="4">
    <source>
        <dbReference type="Proteomes" id="UP001319080"/>
    </source>
</evidence>
<feature type="region of interest" description="Disordered" evidence="1">
    <location>
        <begin position="1"/>
        <end position="20"/>
    </location>
</feature>
<dbReference type="SUPFAM" id="SSF52540">
    <property type="entry name" value="P-loop containing nucleoside triphosphate hydrolases"/>
    <property type="match status" value="1"/>
</dbReference>
<evidence type="ECO:0000256" key="1">
    <source>
        <dbReference type="SAM" id="MobiDB-lite"/>
    </source>
</evidence>
<dbReference type="InterPro" id="IPR049052">
    <property type="entry name" value="nSTAND1"/>
</dbReference>
<feature type="domain" description="Novel STAND NTPase 1" evidence="2">
    <location>
        <begin position="30"/>
        <end position="79"/>
    </location>
</feature>
<organism evidence="3 4">
    <name type="scientific">Dawidia cretensis</name>
    <dbReference type="NCBI Taxonomy" id="2782350"/>
    <lineage>
        <taxon>Bacteria</taxon>
        <taxon>Pseudomonadati</taxon>
        <taxon>Bacteroidota</taxon>
        <taxon>Cytophagia</taxon>
        <taxon>Cytophagales</taxon>
        <taxon>Chryseotaleaceae</taxon>
        <taxon>Dawidia</taxon>
    </lineage>
</organism>
<comment type="caution">
    <text evidence="3">The sequence shown here is derived from an EMBL/GenBank/DDBJ whole genome shotgun (WGS) entry which is preliminary data.</text>
</comment>
<accession>A0AAP2E524</accession>
<protein>
    <recommendedName>
        <fullName evidence="2">Novel STAND NTPase 1 domain-containing protein</fullName>
    </recommendedName>
</protein>